<feature type="chain" id="PRO_5040335908" description="Secreted protein" evidence="2">
    <location>
        <begin position="24"/>
        <end position="205"/>
    </location>
</feature>
<organism evidence="3 4">
    <name type="scientific">Synaphobranchus kaupii</name>
    <name type="common">Kaup's arrowtooth eel</name>
    <dbReference type="NCBI Taxonomy" id="118154"/>
    <lineage>
        <taxon>Eukaryota</taxon>
        <taxon>Metazoa</taxon>
        <taxon>Chordata</taxon>
        <taxon>Craniata</taxon>
        <taxon>Vertebrata</taxon>
        <taxon>Euteleostomi</taxon>
        <taxon>Actinopterygii</taxon>
        <taxon>Neopterygii</taxon>
        <taxon>Teleostei</taxon>
        <taxon>Anguilliformes</taxon>
        <taxon>Synaphobranchidae</taxon>
        <taxon>Synaphobranchus</taxon>
    </lineage>
</organism>
<name>A0A9Q1J2S7_SYNKA</name>
<feature type="region of interest" description="Disordered" evidence="1">
    <location>
        <begin position="64"/>
        <end position="90"/>
    </location>
</feature>
<comment type="caution">
    <text evidence="3">The sequence shown here is derived from an EMBL/GenBank/DDBJ whole genome shotgun (WGS) entry which is preliminary data.</text>
</comment>
<evidence type="ECO:0000313" key="3">
    <source>
        <dbReference type="EMBL" id="KAJ8364041.1"/>
    </source>
</evidence>
<dbReference type="EMBL" id="JAINUF010000004">
    <property type="protein sequence ID" value="KAJ8364041.1"/>
    <property type="molecule type" value="Genomic_DNA"/>
</dbReference>
<evidence type="ECO:0000256" key="1">
    <source>
        <dbReference type="SAM" id="MobiDB-lite"/>
    </source>
</evidence>
<feature type="signal peptide" evidence="2">
    <location>
        <begin position="1"/>
        <end position="23"/>
    </location>
</feature>
<dbReference type="Proteomes" id="UP001152622">
    <property type="component" value="Chromosome 4"/>
</dbReference>
<dbReference type="AlphaFoldDB" id="A0A9Q1J2S7"/>
<keyword evidence="2" id="KW-0732">Signal</keyword>
<evidence type="ECO:0000256" key="2">
    <source>
        <dbReference type="SAM" id="SignalP"/>
    </source>
</evidence>
<evidence type="ECO:0000313" key="4">
    <source>
        <dbReference type="Proteomes" id="UP001152622"/>
    </source>
</evidence>
<reference evidence="3" key="1">
    <citation type="journal article" date="2023" name="Science">
        <title>Genome structures resolve the early diversification of teleost fishes.</title>
        <authorList>
            <person name="Parey E."/>
            <person name="Louis A."/>
            <person name="Montfort J."/>
            <person name="Bouchez O."/>
            <person name="Roques C."/>
            <person name="Iampietro C."/>
            <person name="Lluch J."/>
            <person name="Castinel A."/>
            <person name="Donnadieu C."/>
            <person name="Desvignes T."/>
            <person name="Floi Bucao C."/>
            <person name="Jouanno E."/>
            <person name="Wen M."/>
            <person name="Mejri S."/>
            <person name="Dirks R."/>
            <person name="Jansen H."/>
            <person name="Henkel C."/>
            <person name="Chen W.J."/>
            <person name="Zahm M."/>
            <person name="Cabau C."/>
            <person name="Klopp C."/>
            <person name="Thompson A.W."/>
            <person name="Robinson-Rechavi M."/>
            <person name="Braasch I."/>
            <person name="Lecointre G."/>
            <person name="Bobe J."/>
            <person name="Postlethwait J.H."/>
            <person name="Berthelot C."/>
            <person name="Roest Crollius H."/>
            <person name="Guiguen Y."/>
        </authorList>
    </citation>
    <scope>NUCLEOTIDE SEQUENCE</scope>
    <source>
        <strain evidence="3">WJC10195</strain>
    </source>
</reference>
<keyword evidence="4" id="KW-1185">Reference proteome</keyword>
<evidence type="ECO:0008006" key="5">
    <source>
        <dbReference type="Google" id="ProtNLM"/>
    </source>
</evidence>
<feature type="region of interest" description="Disordered" evidence="1">
    <location>
        <begin position="135"/>
        <end position="161"/>
    </location>
</feature>
<gene>
    <name evidence="3" type="ORF">SKAU_G00128720</name>
</gene>
<accession>A0A9Q1J2S7</accession>
<protein>
    <recommendedName>
        <fullName evidence="5">Secreted protein</fullName>
    </recommendedName>
</protein>
<proteinExistence type="predicted"/>
<sequence length="205" mass="22195">MVKLDFRLASLTTLLFCMHEGSCGCVTPPPHSPEWAGGKRAKHAKHDTLRKALFHPRKLHAEQRPTRPIGPREGFSPGRRRGVLPPAPGRVQRGRVGKVVTASDLSAVISLGFMRVDLAPCYYPAHAERRGVGERATGVADGEPFQCSRTPPRHGGTSTSPRRCAFLLNVKPFLGMRAPVMAKSICRLHSSAEGSPQTPLPGVTV</sequence>